<dbReference type="InterPro" id="IPR005093">
    <property type="entry name" value="RNArep_beta"/>
</dbReference>
<dbReference type="GO" id="GO:0046872">
    <property type="term" value="F:metal ion binding"/>
    <property type="evidence" value="ECO:0007669"/>
    <property type="project" value="UniProtKB-KW"/>
</dbReference>
<keyword evidence="5" id="KW-0547">Nucleotide-binding</keyword>
<dbReference type="InterPro" id="IPR043502">
    <property type="entry name" value="DNA/RNA_pol_sf"/>
</dbReference>
<evidence type="ECO:0000313" key="11">
    <source>
        <dbReference type="EMBL" id="QDH89245.1"/>
    </source>
</evidence>
<reference evidence="11" key="1">
    <citation type="submission" date="2019-05" db="EMBL/GenBank/DDBJ databases">
        <title>Metatranscriptomic reconstruction reveals RNA viruses with the potential to shape carbon cycling in soil.</title>
        <authorList>
            <person name="Starr E.P."/>
            <person name="Nuccio E."/>
            <person name="Pett-Ridge J."/>
            <person name="Banfield J.F."/>
            <person name="Firestone M.K."/>
        </authorList>
    </citation>
    <scope>NUCLEOTIDE SEQUENCE</scope>
    <source>
        <strain evidence="11">H2_Rhizo_32_scaffold_742</strain>
    </source>
</reference>
<evidence type="ECO:0000256" key="3">
    <source>
        <dbReference type="ARBA" id="ARBA00022679"/>
    </source>
</evidence>
<accession>A0A514D6M5</accession>
<dbReference type="EC" id="2.7.7.48" evidence="1"/>
<evidence type="ECO:0000256" key="4">
    <source>
        <dbReference type="ARBA" id="ARBA00022695"/>
    </source>
</evidence>
<feature type="binding site" evidence="9">
    <location>
        <position position="415"/>
    </location>
    <ligand>
        <name>Mg(2+)</name>
        <dbReference type="ChEBI" id="CHEBI:18420"/>
        <label>2</label>
    </ligand>
</feature>
<protein>
    <recommendedName>
        <fullName evidence="1">RNA-directed RNA polymerase</fullName>
        <ecNumber evidence="1">2.7.7.48</ecNumber>
    </recommendedName>
    <alternativeName>
        <fullName evidence="7">RNA replicase beta chain</fullName>
    </alternativeName>
</protein>
<evidence type="ECO:0000259" key="10">
    <source>
        <dbReference type="PROSITE" id="PS50522"/>
    </source>
</evidence>
<evidence type="ECO:0000256" key="1">
    <source>
        <dbReference type="ARBA" id="ARBA00012494"/>
    </source>
</evidence>
<evidence type="ECO:0000256" key="5">
    <source>
        <dbReference type="ARBA" id="ARBA00022741"/>
    </source>
</evidence>
<keyword evidence="9" id="KW-0460">Magnesium</keyword>
<evidence type="ECO:0000256" key="9">
    <source>
        <dbReference type="PIRSR" id="PIRSR605093-1"/>
    </source>
</evidence>
<feature type="binding site" evidence="9">
    <location>
        <position position="317"/>
    </location>
    <ligand>
        <name>Mg(2+)</name>
        <dbReference type="ChEBI" id="CHEBI:18420"/>
        <label>2</label>
    </ligand>
</feature>
<dbReference type="GO" id="GO:0039694">
    <property type="term" value="P:viral RNA genome replication"/>
    <property type="evidence" value="ECO:0007669"/>
    <property type="project" value="InterPro"/>
</dbReference>
<keyword evidence="6" id="KW-0693">Viral RNA replication</keyword>
<evidence type="ECO:0000256" key="8">
    <source>
        <dbReference type="ARBA" id="ARBA00048744"/>
    </source>
</evidence>
<dbReference type="Pfam" id="PF03431">
    <property type="entry name" value="RNA_replicase_B"/>
    <property type="match status" value="1"/>
</dbReference>
<keyword evidence="2 11" id="KW-0696">RNA-directed RNA polymerase</keyword>
<feature type="domain" description="RdRp catalytic" evidence="10">
    <location>
        <begin position="302"/>
        <end position="446"/>
    </location>
</feature>
<feature type="binding site" evidence="9">
    <location>
        <position position="414"/>
    </location>
    <ligand>
        <name>Mg(2+)</name>
        <dbReference type="ChEBI" id="CHEBI:18420"/>
        <label>2</label>
    </ligand>
</feature>
<comment type="catalytic activity">
    <reaction evidence="8">
        <text>RNA(n) + a ribonucleoside 5'-triphosphate = RNA(n+1) + diphosphate</text>
        <dbReference type="Rhea" id="RHEA:21248"/>
        <dbReference type="Rhea" id="RHEA-COMP:14527"/>
        <dbReference type="Rhea" id="RHEA-COMP:17342"/>
        <dbReference type="ChEBI" id="CHEBI:33019"/>
        <dbReference type="ChEBI" id="CHEBI:61557"/>
        <dbReference type="ChEBI" id="CHEBI:140395"/>
        <dbReference type="EC" id="2.7.7.48"/>
    </reaction>
</comment>
<dbReference type="EMBL" id="MN034713">
    <property type="protein sequence ID" value="QDH89245.1"/>
    <property type="molecule type" value="Genomic_RNA"/>
</dbReference>
<evidence type="ECO:0000256" key="7">
    <source>
        <dbReference type="ARBA" id="ARBA00030248"/>
    </source>
</evidence>
<keyword evidence="3" id="KW-0808">Transferase</keyword>
<keyword evidence="4" id="KW-0548">Nucleotidyltransferase</keyword>
<dbReference type="InterPro" id="IPR007096">
    <property type="entry name" value="RNA-dir_Rpol_cat_phage"/>
</dbReference>
<sequence>MKSLVWLTEQVLRESGTRCGANPTRDIKTVLSRTEKEGESFLTITLPDLGAAFDRALATGRLTPSMTPSFSWSRRGLPKFLRGFLCQVFGYDGRLLPRPSIDAISCLRQICYLQKKVLRDCADKRISKAIEGYKECDDELYEALPANDQEAAKAFGFVADCVWTNLVSGVPFGDPYDELFPAHGPGATVERVHGNAKYTLQRWHQRLEEEFPFTEFGLATARNIGEEGCPLDRVEFVEPEHEEPVRVTLVPKTMKTPRVIAIEPVCMQYMQQAILRWLVPRIQTGRYTGGRVGFTDQSVNASIALSSSNDGRYATLDLSEASDRVSLALVNRMLQSVPRLRDQIMACRSTRAKLPNGEVKTLRKFASMGSALCFPMEAMVFFCIIVAKRMRVHSLPLTPRNVHRMSRDVFIYGDDIIVPTDEAPSVSDALHLFGLKVNQRKSFWTGKFRESCGVDAFDGHDVTPTYARHEFPTDRRHAEAVVSWVAFANQMYLKGYWSTAREVRQRIEKCVGKIPFLGDNAAGLSWVTYSNVTEHKRWNQELMRFENRTLVLVPVRRDDPLEGDSALAKCFRVIGHSMSIASDHLLRSVARGRLALKSRWVSA</sequence>
<organism evidence="11">
    <name type="scientific">Leviviridae sp</name>
    <dbReference type="NCBI Taxonomy" id="2027243"/>
    <lineage>
        <taxon>Viruses</taxon>
        <taxon>Riboviria</taxon>
        <taxon>Orthornavirae</taxon>
        <taxon>Lenarviricota</taxon>
        <taxon>Leviviricetes</taxon>
        <taxon>Norzivirales</taxon>
        <taxon>Fiersviridae</taxon>
    </lineage>
</organism>
<dbReference type="SUPFAM" id="SSF56672">
    <property type="entry name" value="DNA/RNA polymerases"/>
    <property type="match status" value="1"/>
</dbReference>
<dbReference type="GO" id="GO:0003968">
    <property type="term" value="F:RNA-directed RNA polymerase activity"/>
    <property type="evidence" value="ECO:0007669"/>
    <property type="project" value="UniProtKB-KW"/>
</dbReference>
<evidence type="ECO:0000256" key="6">
    <source>
        <dbReference type="ARBA" id="ARBA00022953"/>
    </source>
</evidence>
<gene>
    <name evidence="11" type="ORF">H2Rhizo32742_000003</name>
</gene>
<dbReference type="GO" id="GO:0000166">
    <property type="term" value="F:nucleotide binding"/>
    <property type="evidence" value="ECO:0007669"/>
    <property type="project" value="UniProtKB-KW"/>
</dbReference>
<evidence type="ECO:0000256" key="2">
    <source>
        <dbReference type="ARBA" id="ARBA00022484"/>
    </source>
</evidence>
<comment type="cofactor">
    <cofactor evidence="9">
        <name>Mg(2+)</name>
        <dbReference type="ChEBI" id="CHEBI:18420"/>
    </cofactor>
    <text evidence="9">Binds 2 Mg(2+) per subunit.</text>
</comment>
<keyword evidence="9" id="KW-0479">Metal-binding</keyword>
<name>A0A514D6M5_9VIRU</name>
<dbReference type="PROSITE" id="PS50522">
    <property type="entry name" value="RDRP_PHAGE"/>
    <property type="match status" value="1"/>
</dbReference>
<proteinExistence type="predicted"/>